<feature type="signal peptide" evidence="1">
    <location>
        <begin position="1"/>
        <end position="26"/>
    </location>
</feature>
<proteinExistence type="predicted"/>
<feature type="chain" id="PRO_5009523350" description="Lipoprotein" evidence="1">
    <location>
        <begin position="27"/>
        <end position="67"/>
    </location>
</feature>
<evidence type="ECO:0000256" key="1">
    <source>
        <dbReference type="SAM" id="SignalP"/>
    </source>
</evidence>
<organism evidence="2 3">
    <name type="scientific">Candidatus Kaiserbacteria bacterium RIFCSPHIGHO2_01_FULL_49_13</name>
    <dbReference type="NCBI Taxonomy" id="1798477"/>
    <lineage>
        <taxon>Bacteria</taxon>
        <taxon>Candidatus Kaiseribacteriota</taxon>
    </lineage>
</organism>
<sequence>MFRKITYLAALAIPLLFTGCQSTVCAMQAVGFCATALGDEPQCYLRAWAGKRVCDHYFKEATFFDRV</sequence>
<evidence type="ECO:0000313" key="3">
    <source>
        <dbReference type="Proteomes" id="UP000178344"/>
    </source>
</evidence>
<dbReference type="AlphaFoldDB" id="A0A1F6CEF2"/>
<name>A0A1F6CEF2_9BACT</name>
<accession>A0A1F6CEF2</accession>
<protein>
    <recommendedName>
        <fullName evidence="4">Lipoprotein</fullName>
    </recommendedName>
</protein>
<gene>
    <name evidence="2" type="ORF">A2671_00670</name>
</gene>
<reference evidence="2 3" key="1">
    <citation type="journal article" date="2016" name="Nat. Commun.">
        <title>Thousands of microbial genomes shed light on interconnected biogeochemical processes in an aquifer system.</title>
        <authorList>
            <person name="Anantharaman K."/>
            <person name="Brown C.T."/>
            <person name="Hug L.A."/>
            <person name="Sharon I."/>
            <person name="Castelle C.J."/>
            <person name="Probst A.J."/>
            <person name="Thomas B.C."/>
            <person name="Singh A."/>
            <person name="Wilkins M.J."/>
            <person name="Karaoz U."/>
            <person name="Brodie E.L."/>
            <person name="Williams K.H."/>
            <person name="Hubbard S.S."/>
            <person name="Banfield J.F."/>
        </authorList>
    </citation>
    <scope>NUCLEOTIDE SEQUENCE [LARGE SCALE GENOMIC DNA]</scope>
</reference>
<evidence type="ECO:0008006" key="4">
    <source>
        <dbReference type="Google" id="ProtNLM"/>
    </source>
</evidence>
<dbReference type="EMBL" id="MFKQ01000007">
    <property type="protein sequence ID" value="OGG47549.1"/>
    <property type="molecule type" value="Genomic_DNA"/>
</dbReference>
<evidence type="ECO:0000313" key="2">
    <source>
        <dbReference type="EMBL" id="OGG47549.1"/>
    </source>
</evidence>
<comment type="caution">
    <text evidence="2">The sequence shown here is derived from an EMBL/GenBank/DDBJ whole genome shotgun (WGS) entry which is preliminary data.</text>
</comment>
<dbReference type="Proteomes" id="UP000178344">
    <property type="component" value="Unassembled WGS sequence"/>
</dbReference>
<dbReference type="PROSITE" id="PS51257">
    <property type="entry name" value="PROKAR_LIPOPROTEIN"/>
    <property type="match status" value="1"/>
</dbReference>
<keyword evidence="1" id="KW-0732">Signal</keyword>